<gene>
    <name evidence="1" type="ORF">MML48_4g00012683</name>
</gene>
<evidence type="ECO:0000313" key="1">
    <source>
        <dbReference type="EMBL" id="KAI4463038.1"/>
    </source>
</evidence>
<reference evidence="1" key="1">
    <citation type="submission" date="2022-04" db="EMBL/GenBank/DDBJ databases">
        <title>Chromosome-scale genome assembly of Holotrichia oblita Faldermann.</title>
        <authorList>
            <person name="Rongchong L."/>
        </authorList>
    </citation>
    <scope>NUCLEOTIDE SEQUENCE</scope>
    <source>
        <strain evidence="1">81SQS9</strain>
    </source>
</reference>
<accession>A0ACB9T8C9</accession>
<organism evidence="1 2">
    <name type="scientific">Holotrichia oblita</name>
    <name type="common">Chafer beetle</name>
    <dbReference type="NCBI Taxonomy" id="644536"/>
    <lineage>
        <taxon>Eukaryota</taxon>
        <taxon>Metazoa</taxon>
        <taxon>Ecdysozoa</taxon>
        <taxon>Arthropoda</taxon>
        <taxon>Hexapoda</taxon>
        <taxon>Insecta</taxon>
        <taxon>Pterygota</taxon>
        <taxon>Neoptera</taxon>
        <taxon>Endopterygota</taxon>
        <taxon>Coleoptera</taxon>
        <taxon>Polyphaga</taxon>
        <taxon>Scarabaeiformia</taxon>
        <taxon>Scarabaeidae</taxon>
        <taxon>Melolonthinae</taxon>
        <taxon>Holotrichia</taxon>
    </lineage>
</organism>
<protein>
    <submittedName>
        <fullName evidence="1">Protein-l-isoaspartate o-methyltransferase</fullName>
    </submittedName>
</protein>
<keyword evidence="2" id="KW-1185">Reference proteome</keyword>
<dbReference type="EMBL" id="CM043018">
    <property type="protein sequence ID" value="KAI4463038.1"/>
    <property type="molecule type" value="Genomic_DNA"/>
</dbReference>
<sequence length="433" mass="47108">MTDNLEAVWNHADAVCFDVDSTVIKEEGIDELAKFCNKGNEVAELTNKAMVGTMTFQEALKLRLNIIQPTLSQVRQFIQTKPPTLSPGIKYLVQSIHNRRISVYLISGGFRSIIGPIAKSLNIPQENIFANRLKFYFNGDYAGFDENEFTSKSGGKALAIQKLKDTYGYKNVILIGDGATDLEACPPADAFIGYGGNVIRESVKSKAKWLSANSVYDLIPNCILGNGIIKSEAVENAMAQVDRGNYSPRNPYMDAPQGIGYGVTISAPHMHAHALELLKEQLQPGERALDVGSGSGYLTACMALMLGEKGFAVGIEHMPELVELSMNNIQKDNPELLTTSRVKLIVGDGRLGSPENGPYKAIHVGAASPTLPDELVKQLKPGGRLIVPIGPAGGEQTLEQVDKLEDGTIQRKSLMGVIYVPLTDKSNQWPRSY</sequence>
<dbReference type="Proteomes" id="UP001056778">
    <property type="component" value="Chromosome 4"/>
</dbReference>
<proteinExistence type="predicted"/>
<comment type="caution">
    <text evidence="1">The sequence shown here is derived from an EMBL/GenBank/DDBJ whole genome shotgun (WGS) entry which is preliminary data.</text>
</comment>
<name>A0ACB9T8C9_HOLOL</name>
<evidence type="ECO:0000313" key="2">
    <source>
        <dbReference type="Proteomes" id="UP001056778"/>
    </source>
</evidence>